<name>A0ABU2HX21_9RHOB</name>
<dbReference type="GO" id="GO:0008168">
    <property type="term" value="F:methyltransferase activity"/>
    <property type="evidence" value="ECO:0007669"/>
    <property type="project" value="UniProtKB-KW"/>
</dbReference>
<dbReference type="RefSeq" id="WP_311162290.1">
    <property type="nucleotide sequence ID" value="NZ_JAVQLW010000004.1"/>
</dbReference>
<dbReference type="CDD" id="cd02440">
    <property type="entry name" value="AdoMet_MTases"/>
    <property type="match status" value="1"/>
</dbReference>
<dbReference type="Pfam" id="PF13649">
    <property type="entry name" value="Methyltransf_25"/>
    <property type="match status" value="1"/>
</dbReference>
<feature type="region of interest" description="Disordered" evidence="1">
    <location>
        <begin position="189"/>
        <end position="215"/>
    </location>
</feature>
<dbReference type="Gene3D" id="3.40.50.150">
    <property type="entry name" value="Vaccinia Virus protein VP39"/>
    <property type="match status" value="1"/>
</dbReference>
<dbReference type="InterPro" id="IPR041698">
    <property type="entry name" value="Methyltransf_25"/>
</dbReference>
<protein>
    <submittedName>
        <fullName evidence="3">Class I SAM-dependent methyltransferase</fullName>
        <ecNumber evidence="3">2.1.-.-</ecNumber>
    </submittedName>
</protein>
<sequence length="215" mass="23277">MTHEHSPFTNVATVASYAENARRNVPGLSDLHRMVTLLLAERAPEEAHILVVGAGGGMEISAMAEARPMWRFTGVDPSVAMLHLAKEVLRPYCDRVDLIEGTAEDLPSRTFDGATCLLTFHHLNWHERLQANSSRSRKCPFPRWRTDTHSNAAASHPASCANCSIATFSPRNRGSIGKAMSPQNRCMELAPPLAASRDSKDDAGSKAACGTVSGN</sequence>
<dbReference type="SUPFAM" id="SSF53335">
    <property type="entry name" value="S-adenosyl-L-methionine-dependent methyltransferases"/>
    <property type="match status" value="1"/>
</dbReference>
<evidence type="ECO:0000313" key="3">
    <source>
        <dbReference type="EMBL" id="MDS9469602.1"/>
    </source>
</evidence>
<evidence type="ECO:0000259" key="2">
    <source>
        <dbReference type="Pfam" id="PF13649"/>
    </source>
</evidence>
<proteinExistence type="predicted"/>
<keyword evidence="4" id="KW-1185">Reference proteome</keyword>
<gene>
    <name evidence="3" type="ORF">RGQ15_18715</name>
</gene>
<dbReference type="GO" id="GO:0032259">
    <property type="term" value="P:methylation"/>
    <property type="evidence" value="ECO:0007669"/>
    <property type="project" value="UniProtKB-KW"/>
</dbReference>
<dbReference type="InterPro" id="IPR029063">
    <property type="entry name" value="SAM-dependent_MTases_sf"/>
</dbReference>
<organism evidence="3 4">
    <name type="scientific">Paracoccus aurantius</name>
    <dbReference type="NCBI Taxonomy" id="3073814"/>
    <lineage>
        <taxon>Bacteria</taxon>
        <taxon>Pseudomonadati</taxon>
        <taxon>Pseudomonadota</taxon>
        <taxon>Alphaproteobacteria</taxon>
        <taxon>Rhodobacterales</taxon>
        <taxon>Paracoccaceae</taxon>
        <taxon>Paracoccus</taxon>
    </lineage>
</organism>
<dbReference type="EC" id="2.1.-.-" evidence="3"/>
<dbReference type="Proteomes" id="UP001269144">
    <property type="component" value="Unassembled WGS sequence"/>
</dbReference>
<reference evidence="4" key="1">
    <citation type="submission" date="2023-07" db="EMBL/GenBank/DDBJ databases">
        <title>Paracoccus sp. MBLB3053 whole genome sequence.</title>
        <authorList>
            <person name="Hwang C.Y."/>
            <person name="Cho E.-S."/>
            <person name="Seo M.-J."/>
        </authorList>
    </citation>
    <scope>NUCLEOTIDE SEQUENCE [LARGE SCALE GENOMIC DNA]</scope>
    <source>
        <strain evidence="4">MBLB3053</strain>
    </source>
</reference>
<accession>A0ABU2HX21</accession>
<evidence type="ECO:0000256" key="1">
    <source>
        <dbReference type="SAM" id="MobiDB-lite"/>
    </source>
</evidence>
<keyword evidence="3" id="KW-0808">Transferase</keyword>
<dbReference type="EMBL" id="JAVQLW010000004">
    <property type="protein sequence ID" value="MDS9469602.1"/>
    <property type="molecule type" value="Genomic_DNA"/>
</dbReference>
<keyword evidence="3" id="KW-0489">Methyltransferase</keyword>
<comment type="caution">
    <text evidence="3">The sequence shown here is derived from an EMBL/GenBank/DDBJ whole genome shotgun (WGS) entry which is preliminary data.</text>
</comment>
<feature type="domain" description="Methyltransferase" evidence="2">
    <location>
        <begin position="49"/>
        <end position="131"/>
    </location>
</feature>
<evidence type="ECO:0000313" key="4">
    <source>
        <dbReference type="Proteomes" id="UP001269144"/>
    </source>
</evidence>